<evidence type="ECO:0000313" key="2">
    <source>
        <dbReference type="Proteomes" id="UP000251197"/>
    </source>
</evidence>
<sequence length="108" mass="11713">MNHPVTPQIRFTPALSRVLASQAATDCFIGFPCPGVIALTSLVQFHVRAGKGLPKIGAICYRILSVNYSRYHFKRVAIHMVTKLLNAVNGALNKDDLGKLLLRLAVGG</sequence>
<evidence type="ECO:0000313" key="1">
    <source>
        <dbReference type="EMBL" id="SQA96411.1"/>
    </source>
</evidence>
<reference evidence="1 2" key="1">
    <citation type="submission" date="2018-06" db="EMBL/GenBank/DDBJ databases">
        <authorList>
            <consortium name="Pathogen Informatics"/>
            <person name="Doyle S."/>
        </authorList>
    </citation>
    <scope>NUCLEOTIDE SEQUENCE [LARGE SCALE GENOMIC DNA]</scope>
    <source>
        <strain evidence="1 2">NCTC12120</strain>
    </source>
</reference>
<protein>
    <submittedName>
        <fullName evidence="1">Uncharacterized protein</fullName>
    </submittedName>
</protein>
<dbReference type="EMBL" id="UAVU01000003">
    <property type="protein sequence ID" value="SQA96411.1"/>
    <property type="molecule type" value="Genomic_DNA"/>
</dbReference>
<name>A0A2X2T2S7_9ENTR</name>
<organism evidence="1 2">
    <name type="scientific">Cedecea neteri</name>
    <dbReference type="NCBI Taxonomy" id="158822"/>
    <lineage>
        <taxon>Bacteria</taxon>
        <taxon>Pseudomonadati</taxon>
        <taxon>Pseudomonadota</taxon>
        <taxon>Gammaproteobacteria</taxon>
        <taxon>Enterobacterales</taxon>
        <taxon>Enterobacteriaceae</taxon>
        <taxon>Cedecea</taxon>
    </lineage>
</organism>
<gene>
    <name evidence="1" type="ORF">NCTC12120_00166</name>
</gene>
<dbReference type="Proteomes" id="UP000251197">
    <property type="component" value="Unassembled WGS sequence"/>
</dbReference>
<accession>A0A2X2T2S7</accession>
<dbReference type="AlphaFoldDB" id="A0A2X2T2S7"/>
<proteinExistence type="predicted"/>